<dbReference type="Proteomes" id="UP000198923">
    <property type="component" value="Unassembled WGS sequence"/>
</dbReference>
<dbReference type="RefSeq" id="WP_093175663.1">
    <property type="nucleotide sequence ID" value="NZ_FNCN01000050.1"/>
</dbReference>
<dbReference type="STRING" id="504805.SAMN05421505_1501"/>
<dbReference type="InterPro" id="IPR053145">
    <property type="entry name" value="AB_hydrolase_Est10"/>
</dbReference>
<evidence type="ECO:0000313" key="4">
    <source>
        <dbReference type="Proteomes" id="UP000198923"/>
    </source>
</evidence>
<protein>
    <recommendedName>
        <fullName evidence="2">Serine aminopeptidase S33 domain-containing protein</fullName>
    </recommendedName>
</protein>
<dbReference type="OrthoDB" id="9765647at2"/>
<keyword evidence="1" id="KW-1133">Transmembrane helix</keyword>
<dbReference type="SUPFAM" id="SSF53474">
    <property type="entry name" value="alpha/beta-Hydrolases"/>
    <property type="match status" value="1"/>
</dbReference>
<feature type="transmembrane region" description="Helical" evidence="1">
    <location>
        <begin position="12"/>
        <end position="32"/>
    </location>
</feature>
<dbReference type="PROSITE" id="PS51257">
    <property type="entry name" value="PROKAR_LIPOPROTEIN"/>
    <property type="match status" value="1"/>
</dbReference>
<dbReference type="InterPro" id="IPR022742">
    <property type="entry name" value="Hydrolase_4"/>
</dbReference>
<evidence type="ECO:0000259" key="2">
    <source>
        <dbReference type="Pfam" id="PF12146"/>
    </source>
</evidence>
<organism evidence="3 4">
    <name type="scientific">Sinosporangium album</name>
    <dbReference type="NCBI Taxonomy" id="504805"/>
    <lineage>
        <taxon>Bacteria</taxon>
        <taxon>Bacillati</taxon>
        <taxon>Actinomycetota</taxon>
        <taxon>Actinomycetes</taxon>
        <taxon>Streptosporangiales</taxon>
        <taxon>Streptosporangiaceae</taxon>
        <taxon>Sinosporangium</taxon>
    </lineage>
</organism>
<keyword evidence="1" id="KW-0812">Transmembrane</keyword>
<feature type="domain" description="Serine aminopeptidase S33" evidence="2">
    <location>
        <begin position="65"/>
        <end position="303"/>
    </location>
</feature>
<dbReference type="AlphaFoldDB" id="A0A1G8KE19"/>
<evidence type="ECO:0000313" key="3">
    <source>
        <dbReference type="EMBL" id="SDI41653.1"/>
    </source>
</evidence>
<gene>
    <name evidence="3" type="ORF">SAMN05421505_1501</name>
</gene>
<dbReference type="GO" id="GO:0052689">
    <property type="term" value="F:carboxylic ester hydrolase activity"/>
    <property type="evidence" value="ECO:0007669"/>
    <property type="project" value="TreeGrafter"/>
</dbReference>
<sequence length="342" mass="37800">MGAIKRRWVRWILRPLLAVAVLAAACGGWVVYQHAYELREEQVTITGGKQPLKGVLAWPTTGKGPYGLVVFVHGDGPIEATNQEGYRPLWEAFARAGYASLSWNKPGVGGAAGNWLDQSMDDRAAETVAAITWAKGRPGLDPSRIGLWGASQAGWVMPKVAVRLPELRFVIAVSPAINWQQQGRYYLTAKLRDAHASPDRLQAGLARQEGMLALLRAGAPYEHYKAAVPDTDITAERWTFISKNYTSDAAQDLAAMRVPVLLLLAGHDRNVDVADTEAGYRHHLRAPGLLQIRHYPDATHALIRKEIQDSELKMFLFAVAAPRSLFSDGFLDDQRRYLEQVS</sequence>
<accession>A0A1G8KE19</accession>
<dbReference type="EMBL" id="FNCN01000050">
    <property type="protein sequence ID" value="SDI41653.1"/>
    <property type="molecule type" value="Genomic_DNA"/>
</dbReference>
<keyword evidence="4" id="KW-1185">Reference proteome</keyword>
<keyword evidence="1" id="KW-0472">Membrane</keyword>
<proteinExistence type="predicted"/>
<dbReference type="PANTHER" id="PTHR43265">
    <property type="entry name" value="ESTERASE ESTD"/>
    <property type="match status" value="1"/>
</dbReference>
<evidence type="ECO:0000256" key="1">
    <source>
        <dbReference type="SAM" id="Phobius"/>
    </source>
</evidence>
<reference evidence="3 4" key="1">
    <citation type="submission" date="2016-10" db="EMBL/GenBank/DDBJ databases">
        <authorList>
            <person name="de Groot N.N."/>
        </authorList>
    </citation>
    <scope>NUCLEOTIDE SEQUENCE [LARGE SCALE GENOMIC DNA]</scope>
    <source>
        <strain evidence="3 4">CPCC 201354</strain>
    </source>
</reference>
<dbReference type="InterPro" id="IPR029058">
    <property type="entry name" value="AB_hydrolase_fold"/>
</dbReference>
<dbReference type="PANTHER" id="PTHR43265:SF1">
    <property type="entry name" value="ESTERASE ESTD"/>
    <property type="match status" value="1"/>
</dbReference>
<dbReference type="Pfam" id="PF12146">
    <property type="entry name" value="Hydrolase_4"/>
    <property type="match status" value="1"/>
</dbReference>
<name>A0A1G8KE19_9ACTN</name>
<dbReference type="Gene3D" id="3.40.50.1820">
    <property type="entry name" value="alpha/beta hydrolase"/>
    <property type="match status" value="1"/>
</dbReference>